<organism evidence="6 7">
    <name type="scientific">Adlercreutzia muris</name>
    <dbReference type="NCBI Taxonomy" id="1796610"/>
    <lineage>
        <taxon>Bacteria</taxon>
        <taxon>Bacillati</taxon>
        <taxon>Actinomycetota</taxon>
        <taxon>Coriobacteriia</taxon>
        <taxon>Eggerthellales</taxon>
        <taxon>Eggerthellaceae</taxon>
        <taxon>Adlercreutzia</taxon>
    </lineage>
</organism>
<feature type="domain" description="MurNAc-LAA" evidence="5">
    <location>
        <begin position="71"/>
        <end position="185"/>
    </location>
</feature>
<dbReference type="Proteomes" id="UP000479639">
    <property type="component" value="Unassembled WGS sequence"/>
</dbReference>
<dbReference type="GO" id="GO:0071555">
    <property type="term" value="P:cell wall organization"/>
    <property type="evidence" value="ECO:0007669"/>
    <property type="project" value="UniProtKB-KW"/>
</dbReference>
<evidence type="ECO:0000256" key="1">
    <source>
        <dbReference type="ARBA" id="ARBA00022801"/>
    </source>
</evidence>
<name>A0A7C8BR33_9ACTN</name>
<dbReference type="GO" id="GO:0030288">
    <property type="term" value="C:outer membrane-bounded periplasmic space"/>
    <property type="evidence" value="ECO:0007669"/>
    <property type="project" value="TreeGrafter"/>
</dbReference>
<evidence type="ECO:0000256" key="2">
    <source>
        <dbReference type="ARBA" id="ARBA00023316"/>
    </source>
</evidence>
<keyword evidence="1" id="KW-0378">Hydrolase</keyword>
<feature type="region of interest" description="Disordered" evidence="3">
    <location>
        <begin position="1"/>
        <end position="23"/>
    </location>
</feature>
<dbReference type="SMART" id="SM00646">
    <property type="entry name" value="Ami_3"/>
    <property type="match status" value="1"/>
</dbReference>
<proteinExistence type="predicted"/>
<dbReference type="GO" id="GO:0008745">
    <property type="term" value="F:N-acetylmuramoyl-L-alanine amidase activity"/>
    <property type="evidence" value="ECO:0007669"/>
    <property type="project" value="InterPro"/>
</dbReference>
<protein>
    <recommendedName>
        <fullName evidence="8">N-acetylmuramoyl-L-alanine amidase</fullName>
    </recommendedName>
</protein>
<evidence type="ECO:0000313" key="6">
    <source>
        <dbReference type="EMBL" id="KAB1648608.1"/>
    </source>
</evidence>
<dbReference type="InterPro" id="IPR002508">
    <property type="entry name" value="MurNAc-LAA_cat"/>
</dbReference>
<accession>A0A7C8BR33</accession>
<dbReference type="CDD" id="cd02696">
    <property type="entry name" value="MurNAc-LAA"/>
    <property type="match status" value="1"/>
</dbReference>
<comment type="caution">
    <text evidence="6">The sequence shown here is derived from an EMBL/GenBank/DDBJ whole genome shotgun (WGS) entry which is preliminary data.</text>
</comment>
<dbReference type="PANTHER" id="PTHR30404:SF8">
    <property type="entry name" value="AUTOLYSIN PH-RELATED"/>
    <property type="match status" value="1"/>
</dbReference>
<evidence type="ECO:0008006" key="8">
    <source>
        <dbReference type="Google" id="ProtNLM"/>
    </source>
</evidence>
<sequence length="293" mass="30957">MPSGKRRSSMKIAIAGGHSKKAPGASKYLDEYQCDRAYVAKLISALAAAGHTVVNCSNEEASQNAELAEEVRLANASGADLFVAIHFNDGSGDPDNKPTGTETWIYEKTKGDLAKSVAKKMSANVAGALGIRDRGAKGGSFYVLRKTTMPAVLLEVCFVDDKEDEAAWDSTSWADLTNAFVQAVAGNVVSAKPPASPKPPANTSGASGSKVDGKFGGTYRCNASKLNVRDAPSPKASVVASYTRGQTVVLDDRYTIAEGYVWGQYTAYSGKKRYVAVGKHTGKPESGDYLLKV</sequence>
<dbReference type="AlphaFoldDB" id="A0A7C8BR33"/>
<gene>
    <name evidence="6" type="ORF">F8D48_05465</name>
</gene>
<dbReference type="InterPro" id="IPR050695">
    <property type="entry name" value="N-acetylmuramoyl_amidase_3"/>
</dbReference>
<evidence type="ECO:0000313" key="7">
    <source>
        <dbReference type="Proteomes" id="UP000479639"/>
    </source>
</evidence>
<keyword evidence="2" id="KW-0961">Cell wall biogenesis/degradation</keyword>
<dbReference type="Gene3D" id="3.40.630.40">
    <property type="entry name" value="Zn-dependent exopeptidases"/>
    <property type="match status" value="1"/>
</dbReference>
<dbReference type="SUPFAM" id="SSF53187">
    <property type="entry name" value="Zn-dependent exopeptidases"/>
    <property type="match status" value="1"/>
</dbReference>
<dbReference type="EMBL" id="WAJS01000014">
    <property type="protein sequence ID" value="KAB1648608.1"/>
    <property type="molecule type" value="Genomic_DNA"/>
</dbReference>
<dbReference type="InterPro" id="IPR003646">
    <property type="entry name" value="SH3-like_bac-type"/>
</dbReference>
<dbReference type="Pfam" id="PF01520">
    <property type="entry name" value="Amidase_3"/>
    <property type="match status" value="1"/>
</dbReference>
<dbReference type="PANTHER" id="PTHR30404">
    <property type="entry name" value="N-ACETYLMURAMOYL-L-ALANINE AMIDASE"/>
    <property type="match status" value="1"/>
</dbReference>
<dbReference type="GO" id="GO:0009253">
    <property type="term" value="P:peptidoglycan catabolic process"/>
    <property type="evidence" value="ECO:0007669"/>
    <property type="project" value="InterPro"/>
</dbReference>
<evidence type="ECO:0000256" key="3">
    <source>
        <dbReference type="SAM" id="MobiDB-lite"/>
    </source>
</evidence>
<dbReference type="Gene3D" id="2.30.30.40">
    <property type="entry name" value="SH3 Domains"/>
    <property type="match status" value="1"/>
</dbReference>
<dbReference type="SMART" id="SM00287">
    <property type="entry name" value="SH3b"/>
    <property type="match status" value="1"/>
</dbReference>
<evidence type="ECO:0000259" key="4">
    <source>
        <dbReference type="SMART" id="SM00287"/>
    </source>
</evidence>
<feature type="domain" description="SH3b" evidence="4">
    <location>
        <begin position="216"/>
        <end position="284"/>
    </location>
</feature>
<evidence type="ECO:0000259" key="5">
    <source>
        <dbReference type="SMART" id="SM00646"/>
    </source>
</evidence>
<keyword evidence="7" id="KW-1185">Reference proteome</keyword>
<reference evidence="6 7" key="1">
    <citation type="submission" date="2019-09" db="EMBL/GenBank/DDBJ databases">
        <title>Whole genome shotgun sequencing (WGS) of Ellagibacter isourolithinifaciens DSM 104140(T) and Adlercreutzia muris DSM 29508(T).</title>
        <authorList>
            <person name="Stoll D.A."/>
            <person name="Danylec N."/>
            <person name="Huch M."/>
        </authorList>
    </citation>
    <scope>NUCLEOTIDE SEQUENCE [LARGE SCALE GENOMIC DNA]</scope>
    <source>
        <strain evidence="6 7">DSM 29508</strain>
    </source>
</reference>